<name>A0A4Q9LU49_9MICR</name>
<dbReference type="VEuPathDB" id="MicrosporidiaDB:CWI38_0870p0040"/>
<evidence type="ECO:0000313" key="2">
    <source>
        <dbReference type="Proteomes" id="UP000292282"/>
    </source>
</evidence>
<gene>
    <name evidence="1" type="ORF">CWI38_0870p0040</name>
</gene>
<dbReference type="Proteomes" id="UP000292282">
    <property type="component" value="Unassembled WGS sequence"/>
</dbReference>
<accession>A0A4Q9LU49</accession>
<comment type="caution">
    <text evidence="1">The sequence shown here is derived from an EMBL/GenBank/DDBJ whole genome shotgun (WGS) entry which is preliminary data.</text>
</comment>
<sequence length="229" mass="27182">MKERLYLSRTELGRGLHSVELQSEHMLLQLLDYLEKIENNNENHLAPIKGFLKVEYRRHNEVVSCLPLLLQNRYKFLSSKRIRCHLVQEILDNESAEIRVDIRIKTDPRKYDLLDNEPNNSLLMSWDGIVKKYYKRYVKRLQIFMNVEAYIQSRVLKKKVETISFDRRRRLDGARASLSVILGTEMHKQPKPFLKQVDNEEFSEPSINANEELELKEEIEVVGMVERII</sequence>
<reference evidence="1 2" key="1">
    <citation type="submission" date="2017-12" db="EMBL/GenBank/DDBJ databases">
        <authorList>
            <person name="Pombert J.-F."/>
            <person name="Haag K.L."/>
            <person name="Ebert D."/>
        </authorList>
    </citation>
    <scope>NUCLEOTIDE SEQUENCE [LARGE SCALE GENOMIC DNA]</scope>
    <source>
        <strain evidence="1">IL-G-3</strain>
    </source>
</reference>
<dbReference type="AlphaFoldDB" id="A0A4Q9LU49"/>
<proteinExistence type="predicted"/>
<evidence type="ECO:0000313" key="1">
    <source>
        <dbReference type="EMBL" id="TBU12168.1"/>
    </source>
</evidence>
<keyword evidence="2" id="KW-1185">Reference proteome</keyword>
<protein>
    <submittedName>
        <fullName evidence="1">Uncharacterized protein</fullName>
    </submittedName>
</protein>
<dbReference type="EMBL" id="PITK01000870">
    <property type="protein sequence ID" value="TBU12168.1"/>
    <property type="molecule type" value="Genomic_DNA"/>
</dbReference>
<organism evidence="1 2">
    <name type="scientific">Hamiltosporidium tvaerminnensis</name>
    <dbReference type="NCBI Taxonomy" id="1176355"/>
    <lineage>
        <taxon>Eukaryota</taxon>
        <taxon>Fungi</taxon>
        <taxon>Fungi incertae sedis</taxon>
        <taxon>Microsporidia</taxon>
        <taxon>Dubosqiidae</taxon>
        <taxon>Hamiltosporidium</taxon>
    </lineage>
</organism>